<comment type="caution">
    <text evidence="5">The sequence shown here is derived from an EMBL/GenBank/DDBJ whole genome shotgun (WGS) entry which is preliminary data.</text>
</comment>
<dbReference type="GO" id="GO:0006508">
    <property type="term" value="P:proteolysis"/>
    <property type="evidence" value="ECO:0007669"/>
    <property type="project" value="UniProtKB-KW"/>
</dbReference>
<gene>
    <name evidence="5" type="primary">ptrA_1</name>
    <name evidence="6" type="ORF">DFR61_10558</name>
    <name evidence="5" type="ORF">NCTC10597_00800</name>
</gene>
<organism evidence="5 7">
    <name type="scientific">Kurthia zopfii</name>
    <dbReference type="NCBI Taxonomy" id="1650"/>
    <lineage>
        <taxon>Bacteria</taxon>
        <taxon>Bacillati</taxon>
        <taxon>Bacillota</taxon>
        <taxon>Bacilli</taxon>
        <taxon>Bacillales</taxon>
        <taxon>Caryophanaceae</taxon>
        <taxon>Kurthia</taxon>
    </lineage>
</organism>
<accession>A0A2U3AE05</accession>
<dbReference type="GO" id="GO:0046872">
    <property type="term" value="F:metal ion binding"/>
    <property type="evidence" value="ECO:0007669"/>
    <property type="project" value="InterPro"/>
</dbReference>
<dbReference type="AlphaFoldDB" id="A0A2U3AE05"/>
<dbReference type="PROSITE" id="PS00143">
    <property type="entry name" value="INSULINASE"/>
    <property type="match status" value="1"/>
</dbReference>
<protein>
    <submittedName>
        <fullName evidence="5">Protease 3</fullName>
        <ecNumber evidence="5">3.4.24.55</ecNumber>
    </submittedName>
    <submittedName>
        <fullName evidence="6">Zn-dependent peptidase</fullName>
    </submittedName>
</protein>
<evidence type="ECO:0000256" key="2">
    <source>
        <dbReference type="RuleBase" id="RU004447"/>
    </source>
</evidence>
<keyword evidence="5" id="KW-0378">Hydrolase</keyword>
<evidence type="ECO:0000313" key="8">
    <source>
        <dbReference type="Proteomes" id="UP000294641"/>
    </source>
</evidence>
<dbReference type="GO" id="GO:0004222">
    <property type="term" value="F:metalloendopeptidase activity"/>
    <property type="evidence" value="ECO:0007669"/>
    <property type="project" value="UniProtKB-EC"/>
</dbReference>
<dbReference type="Pfam" id="PF05193">
    <property type="entry name" value="Peptidase_M16_C"/>
    <property type="match status" value="1"/>
</dbReference>
<dbReference type="Gene3D" id="3.30.830.10">
    <property type="entry name" value="Metalloenzyme, LuxS/M16 peptidase-like"/>
    <property type="match status" value="2"/>
</dbReference>
<dbReference type="InterPro" id="IPR011765">
    <property type="entry name" value="Pept_M16_N"/>
</dbReference>
<dbReference type="SUPFAM" id="SSF63411">
    <property type="entry name" value="LuxS/MPP-like metallohydrolase"/>
    <property type="match status" value="2"/>
</dbReference>
<dbReference type="InterPro" id="IPR001431">
    <property type="entry name" value="Pept_M16_Zn_BS"/>
</dbReference>
<proteinExistence type="inferred from homology"/>
<dbReference type="EMBL" id="SNZG01000005">
    <property type="protein sequence ID" value="TDR41819.1"/>
    <property type="molecule type" value="Genomic_DNA"/>
</dbReference>
<evidence type="ECO:0000259" key="4">
    <source>
        <dbReference type="Pfam" id="PF05193"/>
    </source>
</evidence>
<dbReference type="EC" id="3.4.24.55" evidence="5"/>
<dbReference type="InterPro" id="IPR011249">
    <property type="entry name" value="Metalloenz_LuxS/M16"/>
</dbReference>
<reference evidence="5 7" key="1">
    <citation type="submission" date="2018-06" db="EMBL/GenBank/DDBJ databases">
        <authorList>
            <consortium name="Pathogen Informatics"/>
            <person name="Doyle S."/>
        </authorList>
    </citation>
    <scope>NUCLEOTIDE SEQUENCE [LARGE SCALE GENOMIC DNA]</scope>
    <source>
        <strain evidence="5 7">NCTC10597</strain>
    </source>
</reference>
<dbReference type="Proteomes" id="UP000294641">
    <property type="component" value="Unassembled WGS sequence"/>
</dbReference>
<evidence type="ECO:0000259" key="3">
    <source>
        <dbReference type="Pfam" id="PF00675"/>
    </source>
</evidence>
<evidence type="ECO:0000256" key="1">
    <source>
        <dbReference type="ARBA" id="ARBA00007261"/>
    </source>
</evidence>
<dbReference type="Pfam" id="PF00675">
    <property type="entry name" value="Peptidase_M16"/>
    <property type="match status" value="1"/>
</dbReference>
<dbReference type="Proteomes" id="UP000254330">
    <property type="component" value="Unassembled WGS sequence"/>
</dbReference>
<dbReference type="PANTHER" id="PTHR11851:SF49">
    <property type="entry name" value="MITOCHONDRIAL-PROCESSING PEPTIDASE SUBUNIT ALPHA"/>
    <property type="match status" value="1"/>
</dbReference>
<dbReference type="InterPro" id="IPR007863">
    <property type="entry name" value="Peptidase_M16_C"/>
</dbReference>
<feature type="domain" description="Peptidase M16 N-terminal" evidence="3">
    <location>
        <begin position="12"/>
        <end position="159"/>
    </location>
</feature>
<evidence type="ECO:0000313" key="7">
    <source>
        <dbReference type="Proteomes" id="UP000254330"/>
    </source>
</evidence>
<dbReference type="PANTHER" id="PTHR11851">
    <property type="entry name" value="METALLOPROTEASE"/>
    <property type="match status" value="1"/>
</dbReference>
<feature type="domain" description="Peptidase M16 C-terminal" evidence="4">
    <location>
        <begin position="165"/>
        <end position="340"/>
    </location>
</feature>
<keyword evidence="5" id="KW-0645">Protease</keyword>
<evidence type="ECO:0000313" key="5">
    <source>
        <dbReference type="EMBL" id="STX09130.1"/>
    </source>
</evidence>
<dbReference type="RefSeq" id="WP_109349265.1">
    <property type="nucleotide sequence ID" value="NZ_BJUE01000058.1"/>
</dbReference>
<dbReference type="OrthoDB" id="9811314at2"/>
<evidence type="ECO:0000313" key="6">
    <source>
        <dbReference type="EMBL" id="TDR41819.1"/>
    </source>
</evidence>
<dbReference type="InterPro" id="IPR050361">
    <property type="entry name" value="MPP/UQCRC_Complex"/>
</dbReference>
<name>A0A2U3AE05_9BACL</name>
<dbReference type="FunFam" id="3.30.830.10:FF:000008">
    <property type="entry name" value="Mitochondrial-processing peptidase subunit beta"/>
    <property type="match status" value="1"/>
</dbReference>
<reference evidence="6 8" key="2">
    <citation type="submission" date="2019-03" db="EMBL/GenBank/DDBJ databases">
        <title>Genomic Encyclopedia of Type Strains, Phase IV (KMG-IV): sequencing the most valuable type-strain genomes for metagenomic binning, comparative biology and taxonomic classification.</title>
        <authorList>
            <person name="Goeker M."/>
        </authorList>
    </citation>
    <scope>NUCLEOTIDE SEQUENCE [LARGE SCALE GENOMIC DNA]</scope>
    <source>
        <strain evidence="6 8">DSM 20580</strain>
    </source>
</reference>
<dbReference type="EMBL" id="UGNP01000001">
    <property type="protein sequence ID" value="STX09130.1"/>
    <property type="molecule type" value="Genomic_DNA"/>
</dbReference>
<sequence>MFEKYTCKNGLRIVSEKMPHIRSVSFGICVNVGSRYETPEENGLTHFIEHMFFKGTEKRTAKQIAEDFDRLGAQTNAFTAKDQTCYYVVALDQQIRSSIDVLADMFFHSVFDPEEMEKEKQVIFEEMAMTEDTPDDDVDERLWAAMFPNHPIGAPILGTEDTLNSFTQQQVKEFIRTHYTPDQIVLTVAGNFDESLIEYIENVFDQFDDRESRGIVTFEEPVFHAQTTTKKSQVEQAHLVIGYPGLKVNDEQIVPYLVMNNIFGDSMSSRLFQKVREEKALAYTVYSYYSAYSDVGAFMIYGGTSTKQRQLMEDTIFEVIEDFKENGITAEELVSAKSQLESSLLLGLETSYDYMMRNAKNEILYGRDLTIEETLEQLNKVTIEEVNEQIKIIFHHDFAKSIISNDV</sequence>
<keyword evidence="8" id="KW-1185">Reference proteome</keyword>
<comment type="similarity">
    <text evidence="1 2">Belongs to the peptidase M16 family.</text>
</comment>